<name>A0A059J394_TRIIM</name>
<comment type="caution">
    <text evidence="2">The sequence shown here is derived from an EMBL/GenBank/DDBJ whole genome shotgun (WGS) entry which is preliminary data.</text>
</comment>
<evidence type="ECO:0000313" key="2">
    <source>
        <dbReference type="EMBL" id="KDB22351.1"/>
    </source>
</evidence>
<accession>A0A059J394</accession>
<keyword evidence="3" id="KW-1185">Reference proteome</keyword>
<feature type="compositionally biased region" description="Basic and acidic residues" evidence="1">
    <location>
        <begin position="8"/>
        <end position="17"/>
    </location>
</feature>
<dbReference type="Proteomes" id="UP000024533">
    <property type="component" value="Unassembled WGS sequence"/>
</dbReference>
<feature type="region of interest" description="Disordered" evidence="1">
    <location>
        <begin position="1"/>
        <end position="24"/>
    </location>
</feature>
<dbReference type="OMA" id="HYSHIVY"/>
<gene>
    <name evidence="2" type="ORF">H109_05709</name>
</gene>
<dbReference type="STRING" id="1215338.A0A059J394"/>
<dbReference type="EMBL" id="AOKY01000358">
    <property type="protein sequence ID" value="KDB22351.1"/>
    <property type="molecule type" value="Genomic_DNA"/>
</dbReference>
<organism evidence="2 3">
    <name type="scientific">Trichophyton interdigitale (strain MR816)</name>
    <dbReference type="NCBI Taxonomy" id="1215338"/>
    <lineage>
        <taxon>Eukaryota</taxon>
        <taxon>Fungi</taxon>
        <taxon>Dikarya</taxon>
        <taxon>Ascomycota</taxon>
        <taxon>Pezizomycotina</taxon>
        <taxon>Eurotiomycetes</taxon>
        <taxon>Eurotiomycetidae</taxon>
        <taxon>Onygenales</taxon>
        <taxon>Arthrodermataceae</taxon>
        <taxon>Trichophyton</taxon>
    </lineage>
</organism>
<evidence type="ECO:0000313" key="3">
    <source>
        <dbReference type="Proteomes" id="UP000024533"/>
    </source>
</evidence>
<dbReference type="AlphaFoldDB" id="A0A059J394"/>
<dbReference type="OrthoDB" id="2446291at2759"/>
<dbReference type="HOGENOM" id="CLU_1074388_0_0_1"/>
<proteinExistence type="predicted"/>
<sequence>MQSLAIKRSREEEKGDEASEDELTLRRKRAKPLCFRPLSQPTQSQGFAAIPLTPTTTEDQWNDSDTAELWDGQTIHAHSLLSSGSHIHLETDTDMNMIDCASTESSNLAVWPTTSHGNGDRSCLNSTDTSLVVTQACNKTSLVNAPAVSSSISNLHPPASAITPLEASRFPSPISEFQAETKKYTGKPALHPFQPCSYLDDTSIPSNISLFNSISSKPTNKFGGLQENTSTLQPPTNPDAGTFQKYSDLTANHTATSMARPPKKATIAMGFRADCDKCQRREPGHYSHIVYS</sequence>
<evidence type="ECO:0000256" key="1">
    <source>
        <dbReference type="SAM" id="MobiDB-lite"/>
    </source>
</evidence>
<feature type="region of interest" description="Disordered" evidence="1">
    <location>
        <begin position="221"/>
        <end position="241"/>
    </location>
</feature>
<protein>
    <submittedName>
        <fullName evidence="2">Uncharacterized protein</fullName>
    </submittedName>
</protein>
<reference evidence="2 3" key="1">
    <citation type="submission" date="2014-02" db="EMBL/GenBank/DDBJ databases">
        <title>The Genome Sequence of Trichophyton interdigitale MR816.</title>
        <authorList>
            <consortium name="The Broad Institute Genomics Platform"/>
            <person name="Cuomo C.A."/>
            <person name="White T.C."/>
            <person name="Graser Y."/>
            <person name="Martinez-Rossi N."/>
            <person name="Heitman J."/>
            <person name="Young S.K."/>
            <person name="Zeng Q."/>
            <person name="Gargeya S."/>
            <person name="Abouelleil A."/>
            <person name="Alvarado L."/>
            <person name="Chapman S.B."/>
            <person name="Gainer-Dewar J."/>
            <person name="Goldberg J."/>
            <person name="Griggs A."/>
            <person name="Gujja S."/>
            <person name="Hansen M."/>
            <person name="Howarth C."/>
            <person name="Imamovic A."/>
            <person name="Larimer J."/>
            <person name="Martinez D."/>
            <person name="Murphy C."/>
            <person name="Pearson M.D."/>
            <person name="Persinoti G."/>
            <person name="Poon T."/>
            <person name="Priest M."/>
            <person name="Roberts A.D."/>
            <person name="Saif S."/>
            <person name="Shea T.D."/>
            <person name="Sykes S.N."/>
            <person name="Wortman J."/>
            <person name="Nusbaum C."/>
            <person name="Birren B."/>
        </authorList>
    </citation>
    <scope>NUCLEOTIDE SEQUENCE [LARGE SCALE GENOMIC DNA]</scope>
    <source>
        <strain evidence="2 3">MR816</strain>
    </source>
</reference>